<sequence>PEPHQRTPKTPAPNPPPEDPNPTLFFYYPDEKPYGIFCQWHPSPFTVPTTSLQFMMCAKALYFADYAAAARILASKAPKEQQALGATVAGFSSEAWGRVEPGEQRMVKERVVEQGNWYKFTQNRALREVLLGTGERELAEAGSKDRTWGIGYTAKNAENYRAYWGANLLGGCLMRVRGRIRE</sequence>
<dbReference type="InterPro" id="IPR012816">
    <property type="entry name" value="NADAR"/>
</dbReference>
<evidence type="ECO:0000313" key="4">
    <source>
        <dbReference type="Proteomes" id="UP000504636"/>
    </source>
</evidence>
<dbReference type="Pfam" id="PF08719">
    <property type="entry name" value="NADAR"/>
    <property type="match status" value="1"/>
</dbReference>
<name>A0A6A6YAV3_9PEZI</name>
<dbReference type="GeneID" id="54455738"/>
<reference evidence="3 5" key="1">
    <citation type="journal article" date="2020" name="Stud. Mycol.">
        <title>101 Dothideomycetes genomes: a test case for predicting lifestyles and emergence of pathogens.</title>
        <authorList>
            <person name="Haridas S."/>
            <person name="Albert R."/>
            <person name="Binder M."/>
            <person name="Bloem J."/>
            <person name="Labutti K."/>
            <person name="Salamov A."/>
            <person name="Andreopoulos B."/>
            <person name="Baker S."/>
            <person name="Barry K."/>
            <person name="Bills G."/>
            <person name="Bluhm B."/>
            <person name="Cannon C."/>
            <person name="Castanera R."/>
            <person name="Culley D."/>
            <person name="Daum C."/>
            <person name="Ezra D."/>
            <person name="Gonzalez J."/>
            <person name="Henrissat B."/>
            <person name="Kuo A."/>
            <person name="Liang C."/>
            <person name="Lipzen A."/>
            <person name="Lutzoni F."/>
            <person name="Magnuson J."/>
            <person name="Mondo S."/>
            <person name="Nolan M."/>
            <person name="Ohm R."/>
            <person name="Pangilinan J."/>
            <person name="Park H.-J."/>
            <person name="Ramirez L."/>
            <person name="Alfaro M."/>
            <person name="Sun H."/>
            <person name="Tritt A."/>
            <person name="Yoshinaga Y."/>
            <person name="Zwiers L.-H."/>
            <person name="Turgeon B."/>
            <person name="Goodwin S."/>
            <person name="Spatafora J."/>
            <person name="Crous P."/>
            <person name="Grigoriev I."/>
        </authorList>
    </citation>
    <scope>NUCLEOTIDE SEQUENCE</scope>
    <source>
        <strain evidence="3 5">CBS 304.34</strain>
    </source>
</reference>
<evidence type="ECO:0000313" key="3">
    <source>
        <dbReference type="EMBL" id="KAF2804967.1"/>
    </source>
</evidence>
<dbReference type="InterPro" id="IPR037238">
    <property type="entry name" value="YbiA-like_sf"/>
</dbReference>
<feature type="region of interest" description="Disordered" evidence="1">
    <location>
        <begin position="1"/>
        <end position="22"/>
    </location>
</feature>
<accession>A0A6A6YAV3</accession>
<dbReference type="AlphaFoldDB" id="A0A6A6YAV3"/>
<dbReference type="Gene3D" id="1.10.357.40">
    <property type="entry name" value="YbiA-like"/>
    <property type="match status" value="1"/>
</dbReference>
<evidence type="ECO:0000256" key="1">
    <source>
        <dbReference type="SAM" id="MobiDB-lite"/>
    </source>
</evidence>
<reference evidence="5" key="2">
    <citation type="submission" date="2020-04" db="EMBL/GenBank/DDBJ databases">
        <authorList>
            <consortium name="NCBI Genome Project"/>
        </authorList>
    </citation>
    <scope>NUCLEOTIDE SEQUENCE</scope>
    <source>
        <strain evidence="5">CBS 304.34</strain>
    </source>
</reference>
<feature type="non-terminal residue" evidence="3">
    <location>
        <position position="1"/>
    </location>
</feature>
<proteinExistence type="predicted"/>
<keyword evidence="4" id="KW-1185">Reference proteome</keyword>
<dbReference type="Proteomes" id="UP000504636">
    <property type="component" value="Unplaced"/>
</dbReference>
<dbReference type="SUPFAM" id="SSF143990">
    <property type="entry name" value="YbiA-like"/>
    <property type="match status" value="1"/>
</dbReference>
<dbReference type="EMBL" id="MU003711">
    <property type="protein sequence ID" value="KAF2804967.1"/>
    <property type="molecule type" value="Genomic_DNA"/>
</dbReference>
<organism evidence="3">
    <name type="scientific">Mytilinidion resinicola</name>
    <dbReference type="NCBI Taxonomy" id="574789"/>
    <lineage>
        <taxon>Eukaryota</taxon>
        <taxon>Fungi</taxon>
        <taxon>Dikarya</taxon>
        <taxon>Ascomycota</taxon>
        <taxon>Pezizomycotina</taxon>
        <taxon>Dothideomycetes</taxon>
        <taxon>Pleosporomycetidae</taxon>
        <taxon>Mytilinidiales</taxon>
        <taxon>Mytilinidiaceae</taxon>
        <taxon>Mytilinidion</taxon>
    </lineage>
</organism>
<evidence type="ECO:0000259" key="2">
    <source>
        <dbReference type="Pfam" id="PF08719"/>
    </source>
</evidence>
<dbReference type="NCBIfam" id="TIGR02464">
    <property type="entry name" value="ribofla_fusion"/>
    <property type="match status" value="1"/>
</dbReference>
<gene>
    <name evidence="3 5" type="ORF">BDZ99DRAFT_372789</name>
</gene>
<feature type="non-terminal residue" evidence="3">
    <location>
        <position position="182"/>
    </location>
</feature>
<dbReference type="RefSeq" id="XP_033571931.1">
    <property type="nucleotide sequence ID" value="XM_033714845.1"/>
</dbReference>
<feature type="domain" description="NADAR" evidence="2">
    <location>
        <begin position="25"/>
        <end position="181"/>
    </location>
</feature>
<protein>
    <submittedName>
        <fullName evidence="3 5">DUF1768-domain-containing protein</fullName>
    </submittedName>
</protein>
<dbReference type="CDD" id="cd15457">
    <property type="entry name" value="NADAR"/>
    <property type="match status" value="1"/>
</dbReference>
<dbReference type="OrthoDB" id="206452at2759"/>
<feature type="compositionally biased region" description="Pro residues" evidence="1">
    <location>
        <begin position="10"/>
        <end position="20"/>
    </location>
</feature>
<evidence type="ECO:0000313" key="5">
    <source>
        <dbReference type="RefSeq" id="XP_033571931.1"/>
    </source>
</evidence>
<reference evidence="5" key="3">
    <citation type="submission" date="2025-04" db="UniProtKB">
        <authorList>
            <consortium name="RefSeq"/>
        </authorList>
    </citation>
    <scope>IDENTIFICATION</scope>
    <source>
        <strain evidence="5">CBS 304.34</strain>
    </source>
</reference>